<dbReference type="SMART" id="SM00382">
    <property type="entry name" value="AAA"/>
    <property type="match status" value="1"/>
</dbReference>
<dbReference type="InterPro" id="IPR050238">
    <property type="entry name" value="DNA_Rep/Repair_Clamp_Loader"/>
</dbReference>
<dbReference type="PANTHER" id="PTHR11669:SF0">
    <property type="entry name" value="PROTEIN STICHEL-LIKE 2"/>
    <property type="match status" value="1"/>
</dbReference>
<sequence length="582" mass="64368">MQALALKYRPKSFYELIGQEAIKENLIHALDSGRLGHAYLFSGLRGSGKTSSARIFAKDLLCERGVGSHACESCASCISANEGRHMDIIEMDAASHRKIEDIRDLIEQTRYAPVSGRFKIFIIDEAHMLTKEASNAFLKTLEEPPAYIKFILATTDPLKLPATILSRTQHFRFKAISHELIVKHLEDILIKEQISFESGALKIIARSGSGSLRDTLTLLDQAIIFCGGTISTHGVTDMLGLLDPRRIDEILSTAQKGSREELCALIKSLEDSDAEMIINELIASLKERFLEPRHEFSLLIFERFFKILSEAKNMLGSGADPAFVLYIALFSMRNAFDIGAASFPAPAAQSRIPSQSALVSPSPEPQQSPTQSRIPSNTQPISAARIPSQPVPLSSSPEPSLAQSRIPSQQPQFSLAAQPQNSQDAQKYEHFVTLLYDRSYDLGKIFDNFIEFGGFDGENITLISSAIADDAAALRTHSGVLRELAQIAFGAKKFKVEKKQNGLSDIINSITKLEQTPKQQYQNEPAQEDFSSDDESLAPPMDMMPNIAPAIKSEPTQAEINRKNENEMNRLFGNPEIKDNNE</sequence>
<dbReference type="InterPro" id="IPR027417">
    <property type="entry name" value="P-loop_NTPase"/>
</dbReference>
<dbReference type="InterPro" id="IPR045085">
    <property type="entry name" value="HLD_clamp_pol_III_gamma_tau"/>
</dbReference>
<feature type="region of interest" description="Disordered" evidence="9">
    <location>
        <begin position="516"/>
        <end position="548"/>
    </location>
</feature>
<comment type="subunit">
    <text evidence="8">DNA polymerase III contains a core (composed of alpha, epsilon and theta chains) that associates with a tau subunit. This core dimerizes to form the POLIII' complex. PolIII' associates with the gamma complex (composed of gamma, delta, delta', psi and chi chains) and with the beta chain to form the complete DNA polymerase III complex.</text>
</comment>
<keyword evidence="3 8" id="KW-0547">Nucleotide-binding</keyword>
<evidence type="ECO:0000259" key="10">
    <source>
        <dbReference type="SMART" id="SM00382"/>
    </source>
</evidence>
<reference evidence="11 12" key="1">
    <citation type="submission" date="2023-06" db="EMBL/GenBank/DDBJ databases">
        <title>Campylobacter magnum sp. nov., isolated from cecal contents of domestic pigs (Sus scrofa domesticus).</title>
        <authorList>
            <person name="Papic B."/>
            <person name="Gruntar I."/>
        </authorList>
    </citation>
    <scope>NUCLEOTIDE SEQUENCE [LARGE SCALE GENOMIC DNA]</scope>
    <source>
        <strain evidence="12">34484-21</strain>
    </source>
</reference>
<feature type="compositionally biased region" description="Acidic residues" evidence="9">
    <location>
        <begin position="526"/>
        <end position="536"/>
    </location>
</feature>
<feature type="domain" description="AAA+ ATPase" evidence="10">
    <location>
        <begin position="35"/>
        <end position="177"/>
    </location>
</feature>
<evidence type="ECO:0000256" key="9">
    <source>
        <dbReference type="SAM" id="MobiDB-lite"/>
    </source>
</evidence>
<comment type="catalytic activity">
    <reaction evidence="7 8">
        <text>DNA(n) + a 2'-deoxyribonucleoside 5'-triphosphate = DNA(n+1) + diphosphate</text>
        <dbReference type="Rhea" id="RHEA:22508"/>
        <dbReference type="Rhea" id="RHEA-COMP:17339"/>
        <dbReference type="Rhea" id="RHEA-COMP:17340"/>
        <dbReference type="ChEBI" id="CHEBI:33019"/>
        <dbReference type="ChEBI" id="CHEBI:61560"/>
        <dbReference type="ChEBI" id="CHEBI:173112"/>
        <dbReference type="EC" id="2.7.7.7"/>
    </reaction>
</comment>
<comment type="caution">
    <text evidence="11">The sequence shown here is derived from an EMBL/GenBank/DDBJ whole genome shotgun (WGS) entry which is preliminary data.</text>
</comment>
<keyword evidence="4" id="KW-0862">Zinc</keyword>
<dbReference type="NCBIfam" id="NF006280">
    <property type="entry name" value="PRK08451.1"/>
    <property type="match status" value="1"/>
</dbReference>
<feature type="compositionally biased region" description="Low complexity" evidence="9">
    <location>
        <begin position="387"/>
        <end position="400"/>
    </location>
</feature>
<evidence type="ECO:0000313" key="12">
    <source>
        <dbReference type="Proteomes" id="UP001171111"/>
    </source>
</evidence>
<dbReference type="PANTHER" id="PTHR11669">
    <property type="entry name" value="REPLICATION FACTOR C / DNA POLYMERASE III GAMMA-TAU SUBUNIT"/>
    <property type="match status" value="1"/>
</dbReference>
<keyword evidence="6 8" id="KW-0239">DNA-directed DNA polymerase</keyword>
<evidence type="ECO:0000256" key="1">
    <source>
        <dbReference type="ARBA" id="ARBA00006360"/>
    </source>
</evidence>
<keyword evidence="8 11" id="KW-0548">Nucleotidyltransferase</keyword>
<dbReference type="Gene3D" id="3.40.50.300">
    <property type="entry name" value="P-loop containing nucleotide triphosphate hydrolases"/>
    <property type="match status" value="1"/>
</dbReference>
<dbReference type="CDD" id="cd00009">
    <property type="entry name" value="AAA"/>
    <property type="match status" value="1"/>
</dbReference>
<name>A0ABT8T9J8_9BACT</name>
<evidence type="ECO:0000256" key="6">
    <source>
        <dbReference type="ARBA" id="ARBA00022932"/>
    </source>
</evidence>
<comment type="function">
    <text evidence="8">DNA polymerase III is a complex, multichain enzyme responsible for most of the replicative synthesis in bacteria. This DNA polymerase also exhibits 3' to 5' exonuclease activity.</text>
</comment>
<proteinExistence type="inferred from homology"/>
<dbReference type="Pfam" id="PF13177">
    <property type="entry name" value="DNA_pol3_delta2"/>
    <property type="match status" value="1"/>
</dbReference>
<dbReference type="Proteomes" id="UP001171111">
    <property type="component" value="Unassembled WGS sequence"/>
</dbReference>
<dbReference type="SUPFAM" id="SSF52540">
    <property type="entry name" value="P-loop containing nucleoside triphosphate hydrolases"/>
    <property type="match status" value="1"/>
</dbReference>
<feature type="compositionally biased region" description="Polar residues" evidence="9">
    <location>
        <begin position="401"/>
        <end position="421"/>
    </location>
</feature>
<evidence type="ECO:0000256" key="2">
    <source>
        <dbReference type="ARBA" id="ARBA00022723"/>
    </source>
</evidence>
<feature type="compositionally biased region" description="Polar residues" evidence="9">
    <location>
        <begin position="516"/>
        <end position="525"/>
    </location>
</feature>
<evidence type="ECO:0000256" key="8">
    <source>
        <dbReference type="RuleBase" id="RU364063"/>
    </source>
</evidence>
<evidence type="ECO:0000256" key="5">
    <source>
        <dbReference type="ARBA" id="ARBA00022840"/>
    </source>
</evidence>
<dbReference type="EMBL" id="JAULJQ010000006">
    <property type="protein sequence ID" value="MDO2409643.1"/>
    <property type="molecule type" value="Genomic_DNA"/>
</dbReference>
<dbReference type="CDD" id="cd18137">
    <property type="entry name" value="HLD_clamp_pol_III_gamma_tau"/>
    <property type="match status" value="1"/>
</dbReference>
<dbReference type="NCBIfam" id="TIGR02397">
    <property type="entry name" value="dnaX_nterm"/>
    <property type="match status" value="1"/>
</dbReference>
<dbReference type="EC" id="2.7.7.7" evidence="8"/>
<gene>
    <name evidence="8" type="primary">dnaX</name>
    <name evidence="11" type="ORF">Q2362_05965</name>
</gene>
<dbReference type="InterPro" id="IPR003593">
    <property type="entry name" value="AAA+_ATPase"/>
</dbReference>
<feature type="region of interest" description="Disordered" evidence="9">
    <location>
        <begin position="560"/>
        <end position="582"/>
    </location>
</feature>
<keyword evidence="5 8" id="KW-0067">ATP-binding</keyword>
<evidence type="ECO:0000256" key="4">
    <source>
        <dbReference type="ARBA" id="ARBA00022833"/>
    </source>
</evidence>
<dbReference type="RefSeq" id="WP_302244458.1">
    <property type="nucleotide sequence ID" value="NZ_JAULJQ010000006.1"/>
</dbReference>
<keyword evidence="8" id="KW-0235">DNA replication</keyword>
<dbReference type="Pfam" id="PF22608">
    <property type="entry name" value="DNAX_ATPase_lid"/>
    <property type="match status" value="1"/>
</dbReference>
<keyword evidence="12" id="KW-1185">Reference proteome</keyword>
<dbReference type="InterPro" id="IPR012763">
    <property type="entry name" value="DNA_pol_III_sug/sutau_N"/>
</dbReference>
<keyword evidence="2" id="KW-0479">Metal-binding</keyword>
<keyword evidence="8 11" id="KW-0808">Transferase</keyword>
<organism evidence="11 12">
    <name type="scientific">Campylobacter magnus</name>
    <dbReference type="NCBI Taxonomy" id="3026462"/>
    <lineage>
        <taxon>Bacteria</taxon>
        <taxon>Pseudomonadati</taxon>
        <taxon>Campylobacterota</taxon>
        <taxon>Epsilonproteobacteria</taxon>
        <taxon>Campylobacterales</taxon>
        <taxon>Campylobacteraceae</taxon>
        <taxon>Campylobacter</taxon>
    </lineage>
</organism>
<evidence type="ECO:0000256" key="7">
    <source>
        <dbReference type="ARBA" id="ARBA00049244"/>
    </source>
</evidence>
<evidence type="ECO:0000256" key="3">
    <source>
        <dbReference type="ARBA" id="ARBA00022741"/>
    </source>
</evidence>
<dbReference type="Gene3D" id="1.10.8.60">
    <property type="match status" value="1"/>
</dbReference>
<comment type="similarity">
    <text evidence="1 8">Belongs to the DnaX/STICHEL family.</text>
</comment>
<accession>A0ABT8T9J8</accession>
<evidence type="ECO:0000313" key="11">
    <source>
        <dbReference type="EMBL" id="MDO2409643.1"/>
    </source>
</evidence>
<protein>
    <recommendedName>
        <fullName evidence="8">DNA polymerase III subunit gamma/tau</fullName>
        <ecNumber evidence="8">2.7.7.7</ecNumber>
    </recommendedName>
</protein>
<dbReference type="GO" id="GO:0003887">
    <property type="term" value="F:DNA-directed DNA polymerase activity"/>
    <property type="evidence" value="ECO:0007669"/>
    <property type="project" value="UniProtKB-EC"/>
</dbReference>
<feature type="region of interest" description="Disordered" evidence="9">
    <location>
        <begin position="353"/>
        <end position="421"/>
    </location>
</feature>